<dbReference type="PANTHER" id="PTHR38471:SF2">
    <property type="entry name" value="FOUR HELIX BUNDLE PROTEIN"/>
    <property type="match status" value="1"/>
</dbReference>
<dbReference type="RefSeq" id="WP_202103927.1">
    <property type="nucleotide sequence ID" value="NZ_JAERTY010000009.1"/>
</dbReference>
<dbReference type="InterPro" id="IPR012657">
    <property type="entry name" value="23S_rRNA-intervening_sequence"/>
</dbReference>
<comment type="caution">
    <text evidence="1">The sequence shown here is derived from an EMBL/GenBank/DDBJ whole genome shotgun (WGS) entry which is preliminary data.</text>
</comment>
<dbReference type="CDD" id="cd16377">
    <property type="entry name" value="23S_rRNA_IVP_like"/>
    <property type="match status" value="1"/>
</dbReference>
<dbReference type="PANTHER" id="PTHR38471">
    <property type="entry name" value="FOUR HELIX BUNDLE PROTEIN"/>
    <property type="match status" value="1"/>
</dbReference>
<keyword evidence="2" id="KW-1185">Reference proteome</keyword>
<dbReference type="NCBIfam" id="TIGR02436">
    <property type="entry name" value="four helix bundle protein"/>
    <property type="match status" value="1"/>
</dbReference>
<dbReference type="EMBL" id="JAERTY010000009">
    <property type="protein sequence ID" value="MBL1410224.1"/>
    <property type="molecule type" value="Genomic_DNA"/>
</dbReference>
<accession>A0ABS1R6A2</accession>
<reference evidence="1 2" key="1">
    <citation type="submission" date="2021-01" db="EMBL/GenBank/DDBJ databases">
        <title>C459-1 draft genome sequence.</title>
        <authorList>
            <person name="Zhang X.-F."/>
        </authorList>
    </citation>
    <scope>NUCLEOTIDE SEQUENCE [LARGE SCALE GENOMIC DNA]</scope>
    <source>
        <strain evidence="2">C459-1</strain>
    </source>
</reference>
<gene>
    <name evidence="1" type="ORF">JKG61_15830</name>
</gene>
<dbReference type="SUPFAM" id="SSF158446">
    <property type="entry name" value="IVS-encoded protein-like"/>
    <property type="match status" value="1"/>
</dbReference>
<organism evidence="1 2">
    <name type="scientific">Sphingobacterium faecale</name>
    <dbReference type="NCBI Taxonomy" id="2803775"/>
    <lineage>
        <taxon>Bacteria</taxon>
        <taxon>Pseudomonadati</taxon>
        <taxon>Bacteroidota</taxon>
        <taxon>Sphingobacteriia</taxon>
        <taxon>Sphingobacteriales</taxon>
        <taxon>Sphingobacteriaceae</taxon>
        <taxon>Sphingobacterium</taxon>
    </lineage>
</organism>
<evidence type="ECO:0000313" key="2">
    <source>
        <dbReference type="Proteomes" id="UP000625283"/>
    </source>
</evidence>
<dbReference type="InterPro" id="IPR036583">
    <property type="entry name" value="23S_rRNA_IVS_sf"/>
</dbReference>
<proteinExistence type="predicted"/>
<dbReference type="Proteomes" id="UP000625283">
    <property type="component" value="Unassembled WGS sequence"/>
</dbReference>
<dbReference type="Gene3D" id="1.20.1440.60">
    <property type="entry name" value="23S rRNA-intervening sequence"/>
    <property type="match status" value="1"/>
</dbReference>
<protein>
    <submittedName>
        <fullName evidence="1">Four helix bundle protein</fullName>
    </submittedName>
</protein>
<name>A0ABS1R6A2_9SPHI</name>
<evidence type="ECO:0000313" key="1">
    <source>
        <dbReference type="EMBL" id="MBL1410224.1"/>
    </source>
</evidence>
<dbReference type="Pfam" id="PF05635">
    <property type="entry name" value="23S_rRNA_IVP"/>
    <property type="match status" value="1"/>
</dbReference>
<sequence>MIQSHKDLKIWQLSILFVRDIYSITSNFPAEERFGLTNQMRRAAVSIPSNIAEGAGRSGNKEWIRFLNIALGSISELETQLEIAKVLEFVNDPTKEIEQLIYFRRMILKLIASLNS</sequence>